<name>A0ABD0ZHX0_CARAN</name>
<dbReference type="Proteomes" id="UP001558713">
    <property type="component" value="Unassembled WGS sequence"/>
</dbReference>
<dbReference type="PANTHER" id="PTHR47481">
    <property type="match status" value="1"/>
</dbReference>
<comment type="caution">
    <text evidence="1">The sequence shown here is derived from an EMBL/GenBank/DDBJ whole genome shotgun (WGS) entry which is preliminary data.</text>
</comment>
<organism evidence="1 2">
    <name type="scientific">Cardamine amara subsp. amara</name>
    <dbReference type="NCBI Taxonomy" id="228776"/>
    <lineage>
        <taxon>Eukaryota</taxon>
        <taxon>Viridiplantae</taxon>
        <taxon>Streptophyta</taxon>
        <taxon>Embryophyta</taxon>
        <taxon>Tracheophyta</taxon>
        <taxon>Spermatophyta</taxon>
        <taxon>Magnoliopsida</taxon>
        <taxon>eudicotyledons</taxon>
        <taxon>Gunneridae</taxon>
        <taxon>Pentapetalae</taxon>
        <taxon>rosids</taxon>
        <taxon>malvids</taxon>
        <taxon>Brassicales</taxon>
        <taxon>Brassicaceae</taxon>
        <taxon>Cardamineae</taxon>
        <taxon>Cardamine</taxon>
    </lineage>
</organism>
<evidence type="ECO:0000313" key="2">
    <source>
        <dbReference type="Proteomes" id="UP001558713"/>
    </source>
</evidence>
<keyword evidence="2" id="KW-1185">Reference proteome</keyword>
<gene>
    <name evidence="1" type="ORF">V5N11_025989</name>
</gene>
<sequence>MINQASIVNINMANVTKLNTTNYIMWSQQVHALLDGYGLAKHLDLSAQIHEPQITVNNNLVINPAFEPWTRQDRLIYSALIGAITLSVQPIVSRAETAADVWATLAHTYAKPSHGHINS</sequence>
<dbReference type="PANTHER" id="PTHR47481:SF22">
    <property type="entry name" value="RETROTRANSPOSON GAG DOMAIN-CONTAINING PROTEIN"/>
    <property type="match status" value="1"/>
</dbReference>
<protein>
    <submittedName>
        <fullName evidence="1">Retrovirus-related Pol polyprotein from transposon RE1</fullName>
    </submittedName>
</protein>
<proteinExistence type="predicted"/>
<reference evidence="1 2" key="1">
    <citation type="submission" date="2024-04" db="EMBL/GenBank/DDBJ databases">
        <title>Genome assembly C_amara_ONT_v2.</title>
        <authorList>
            <person name="Yant L."/>
            <person name="Moore C."/>
            <person name="Slenker M."/>
        </authorList>
    </citation>
    <scope>NUCLEOTIDE SEQUENCE [LARGE SCALE GENOMIC DNA]</scope>
    <source>
        <tissue evidence="1">Leaf</tissue>
    </source>
</reference>
<evidence type="ECO:0000313" key="1">
    <source>
        <dbReference type="EMBL" id="KAL1194267.1"/>
    </source>
</evidence>
<dbReference type="AlphaFoldDB" id="A0ABD0ZHX0"/>
<accession>A0ABD0ZHX0</accession>
<dbReference type="EMBL" id="JBANAX010000757">
    <property type="protein sequence ID" value="KAL1194267.1"/>
    <property type="molecule type" value="Genomic_DNA"/>
</dbReference>